<accession>A0A2K1J4K8</accession>
<sequence length="83" mass="9536">MPQFLSRNSKGDYGTRGRWWSRERNQASSGLCFSTLLFASMSCLLLKIRVQYRILAPVSHCIRVTCTRQPPSLILTTEMDVRV</sequence>
<dbReference type="Gramene" id="Pp3c17_19162V3.1">
    <property type="protein sequence ID" value="Pp3c17_19162V3.1"/>
    <property type="gene ID" value="Pp3c17_19162"/>
</dbReference>
<dbReference type="AlphaFoldDB" id="A0A2K1J4K8"/>
<dbReference type="EnsemblPlants" id="Pp3c17_19162V3.2">
    <property type="protein sequence ID" value="Pp3c17_19162V3.2"/>
    <property type="gene ID" value="Pp3c17_19162"/>
</dbReference>
<evidence type="ECO:0000313" key="3">
    <source>
        <dbReference type="Proteomes" id="UP000006727"/>
    </source>
</evidence>
<dbReference type="Proteomes" id="UP000006727">
    <property type="component" value="Chromosome 17"/>
</dbReference>
<dbReference type="InParanoid" id="A0A2K1J4K8"/>
<dbReference type="Gramene" id="Pp3c17_19162V3.2">
    <property type="protein sequence ID" value="Pp3c17_19162V3.2"/>
    <property type="gene ID" value="Pp3c17_19162"/>
</dbReference>
<evidence type="ECO:0000313" key="1">
    <source>
        <dbReference type="EMBL" id="PNR36461.1"/>
    </source>
</evidence>
<dbReference type="EnsemblPlants" id="Pp3c17_19162V3.1">
    <property type="protein sequence ID" value="Pp3c17_19162V3.1"/>
    <property type="gene ID" value="Pp3c17_19162"/>
</dbReference>
<name>A0A2K1J4K8_PHYPA</name>
<dbReference type="PaxDb" id="3218-PP1S65_144V6.2"/>
<dbReference type="Gramene" id="Pp3c17_19162V3.3">
    <property type="protein sequence ID" value="Pp3c17_19162V3.3"/>
    <property type="gene ID" value="Pp3c17_19162"/>
</dbReference>
<protein>
    <submittedName>
        <fullName evidence="1 2">Uncharacterized protein</fullName>
    </submittedName>
</protein>
<gene>
    <name evidence="1" type="ORF">PHYPA_022312</name>
</gene>
<keyword evidence="3" id="KW-1185">Reference proteome</keyword>
<reference evidence="1 3" key="2">
    <citation type="journal article" date="2018" name="Plant J.">
        <title>The Physcomitrella patens chromosome-scale assembly reveals moss genome structure and evolution.</title>
        <authorList>
            <person name="Lang D."/>
            <person name="Ullrich K.K."/>
            <person name="Murat F."/>
            <person name="Fuchs J."/>
            <person name="Jenkins J."/>
            <person name="Haas F.B."/>
            <person name="Piednoel M."/>
            <person name="Gundlach H."/>
            <person name="Van Bel M."/>
            <person name="Meyberg R."/>
            <person name="Vives C."/>
            <person name="Morata J."/>
            <person name="Symeonidi A."/>
            <person name="Hiss M."/>
            <person name="Muchero W."/>
            <person name="Kamisugi Y."/>
            <person name="Saleh O."/>
            <person name="Blanc G."/>
            <person name="Decker E.L."/>
            <person name="van Gessel N."/>
            <person name="Grimwood J."/>
            <person name="Hayes R.D."/>
            <person name="Graham S.W."/>
            <person name="Gunter L.E."/>
            <person name="McDaniel S.F."/>
            <person name="Hoernstein S.N.W."/>
            <person name="Larsson A."/>
            <person name="Li F.W."/>
            <person name="Perroud P.F."/>
            <person name="Phillips J."/>
            <person name="Ranjan P."/>
            <person name="Rokshar D.S."/>
            <person name="Rothfels C.J."/>
            <person name="Schneider L."/>
            <person name="Shu S."/>
            <person name="Stevenson D.W."/>
            <person name="Thummler F."/>
            <person name="Tillich M."/>
            <person name="Villarreal Aguilar J.C."/>
            <person name="Widiez T."/>
            <person name="Wong G.K."/>
            <person name="Wymore A."/>
            <person name="Zhang Y."/>
            <person name="Zimmer A.D."/>
            <person name="Quatrano R.S."/>
            <person name="Mayer K.F.X."/>
            <person name="Goodstein D."/>
            <person name="Casacuberta J.M."/>
            <person name="Vandepoele K."/>
            <person name="Reski R."/>
            <person name="Cuming A.C."/>
            <person name="Tuskan G.A."/>
            <person name="Maumus F."/>
            <person name="Salse J."/>
            <person name="Schmutz J."/>
            <person name="Rensing S.A."/>
        </authorList>
    </citation>
    <scope>NUCLEOTIDE SEQUENCE [LARGE SCALE GENOMIC DNA]</scope>
    <source>
        <strain evidence="2 3">cv. Gransden 2004</strain>
    </source>
</reference>
<proteinExistence type="predicted"/>
<organism evidence="1">
    <name type="scientific">Physcomitrium patens</name>
    <name type="common">Spreading-leaved earth moss</name>
    <name type="synonym">Physcomitrella patens</name>
    <dbReference type="NCBI Taxonomy" id="3218"/>
    <lineage>
        <taxon>Eukaryota</taxon>
        <taxon>Viridiplantae</taxon>
        <taxon>Streptophyta</taxon>
        <taxon>Embryophyta</taxon>
        <taxon>Bryophyta</taxon>
        <taxon>Bryophytina</taxon>
        <taxon>Bryopsida</taxon>
        <taxon>Funariidae</taxon>
        <taxon>Funariales</taxon>
        <taxon>Funariaceae</taxon>
        <taxon>Physcomitrium</taxon>
    </lineage>
</organism>
<dbReference type="EMBL" id="ABEU02000017">
    <property type="protein sequence ID" value="PNR36461.1"/>
    <property type="molecule type" value="Genomic_DNA"/>
</dbReference>
<evidence type="ECO:0000313" key="2">
    <source>
        <dbReference type="EnsemblPlants" id="Pp3c17_19162V3.1"/>
    </source>
</evidence>
<reference evidence="1 3" key="1">
    <citation type="journal article" date="2008" name="Science">
        <title>The Physcomitrella genome reveals evolutionary insights into the conquest of land by plants.</title>
        <authorList>
            <person name="Rensing S."/>
            <person name="Lang D."/>
            <person name="Zimmer A."/>
            <person name="Terry A."/>
            <person name="Salamov A."/>
            <person name="Shapiro H."/>
            <person name="Nishiyama T."/>
            <person name="Perroud P.-F."/>
            <person name="Lindquist E."/>
            <person name="Kamisugi Y."/>
            <person name="Tanahashi T."/>
            <person name="Sakakibara K."/>
            <person name="Fujita T."/>
            <person name="Oishi K."/>
            <person name="Shin-I T."/>
            <person name="Kuroki Y."/>
            <person name="Toyoda A."/>
            <person name="Suzuki Y."/>
            <person name="Hashimoto A."/>
            <person name="Yamaguchi K."/>
            <person name="Sugano A."/>
            <person name="Kohara Y."/>
            <person name="Fujiyama A."/>
            <person name="Anterola A."/>
            <person name="Aoki S."/>
            <person name="Ashton N."/>
            <person name="Barbazuk W.B."/>
            <person name="Barker E."/>
            <person name="Bennetzen J."/>
            <person name="Bezanilla M."/>
            <person name="Blankenship R."/>
            <person name="Cho S.H."/>
            <person name="Dutcher S."/>
            <person name="Estelle M."/>
            <person name="Fawcett J.A."/>
            <person name="Gundlach H."/>
            <person name="Hanada K."/>
            <person name="Heyl A."/>
            <person name="Hicks K.A."/>
            <person name="Hugh J."/>
            <person name="Lohr M."/>
            <person name="Mayer K."/>
            <person name="Melkozernov A."/>
            <person name="Murata T."/>
            <person name="Nelson D."/>
            <person name="Pils B."/>
            <person name="Prigge M."/>
            <person name="Reiss B."/>
            <person name="Renner T."/>
            <person name="Rombauts S."/>
            <person name="Rushton P."/>
            <person name="Sanderfoot A."/>
            <person name="Schween G."/>
            <person name="Shiu S.-H."/>
            <person name="Stueber K."/>
            <person name="Theodoulou F.L."/>
            <person name="Tu H."/>
            <person name="Van de Peer Y."/>
            <person name="Verrier P.J."/>
            <person name="Waters E."/>
            <person name="Wood A."/>
            <person name="Yang L."/>
            <person name="Cove D."/>
            <person name="Cuming A."/>
            <person name="Hasebe M."/>
            <person name="Lucas S."/>
            <person name="Mishler D.B."/>
            <person name="Reski R."/>
            <person name="Grigoriev I."/>
            <person name="Quatrano R.S."/>
            <person name="Boore J.L."/>
        </authorList>
    </citation>
    <scope>NUCLEOTIDE SEQUENCE [LARGE SCALE GENOMIC DNA]</scope>
    <source>
        <strain evidence="2 3">cv. Gransden 2004</strain>
    </source>
</reference>
<dbReference type="EnsemblPlants" id="Pp3c17_19162V3.3">
    <property type="protein sequence ID" value="Pp3c17_19162V3.3"/>
    <property type="gene ID" value="Pp3c17_19162"/>
</dbReference>
<reference evidence="2" key="3">
    <citation type="submission" date="2020-12" db="UniProtKB">
        <authorList>
            <consortium name="EnsemblPlants"/>
        </authorList>
    </citation>
    <scope>IDENTIFICATION</scope>
</reference>